<dbReference type="InterPro" id="IPR050575">
    <property type="entry name" value="BMC_shell"/>
</dbReference>
<evidence type="ECO:0000256" key="3">
    <source>
        <dbReference type="PROSITE-ProRule" id="PRU01278"/>
    </source>
</evidence>
<dbReference type="InterPro" id="IPR011238">
    <property type="entry name" value="Micro_shell_prot_PduT"/>
</dbReference>
<evidence type="ECO:0000256" key="1">
    <source>
        <dbReference type="ARBA" id="ARBA00024322"/>
    </source>
</evidence>
<name>A0A286RIJ3_9BACT</name>
<dbReference type="InterPro" id="IPR000249">
    <property type="entry name" value="BMC_dom"/>
</dbReference>
<dbReference type="EMBL" id="CP018477">
    <property type="protein sequence ID" value="ASV75780.1"/>
    <property type="molecule type" value="Genomic_DNA"/>
</dbReference>
<dbReference type="GO" id="GO:0031469">
    <property type="term" value="C:bacterial microcompartment"/>
    <property type="evidence" value="ECO:0007669"/>
    <property type="project" value="UniProtKB-SubCell"/>
</dbReference>
<comment type="similarity">
    <text evidence="3">Belongs to the bacterial microcompartments protein family.</text>
</comment>
<feature type="domain" description="BMC" evidence="4">
    <location>
        <begin position="10"/>
        <end position="92"/>
    </location>
</feature>
<dbReference type="KEGG" id="ttf:THTE_3178"/>
<dbReference type="CDD" id="cd07053">
    <property type="entry name" value="BMC_PduT_repeat1"/>
    <property type="match status" value="1"/>
</dbReference>
<evidence type="ECO:0000313" key="6">
    <source>
        <dbReference type="Proteomes" id="UP000215086"/>
    </source>
</evidence>
<dbReference type="SMART" id="SM00877">
    <property type="entry name" value="BMC"/>
    <property type="match status" value="2"/>
</dbReference>
<dbReference type="AlphaFoldDB" id="A0A286RIJ3"/>
<protein>
    <submittedName>
        <fullName evidence="5">Propanediol utilization polyhedral body protein PduT</fullName>
    </submittedName>
</protein>
<keyword evidence="6" id="KW-1185">Reference proteome</keyword>
<dbReference type="Gene3D" id="3.30.70.1710">
    <property type="match status" value="2"/>
</dbReference>
<evidence type="ECO:0000256" key="2">
    <source>
        <dbReference type="ARBA" id="ARBA00024446"/>
    </source>
</evidence>
<dbReference type="RefSeq" id="WP_095415737.1">
    <property type="nucleotide sequence ID" value="NZ_CP018477.1"/>
</dbReference>
<dbReference type="PANTHER" id="PTHR33941">
    <property type="entry name" value="PROPANEDIOL UTILIZATION PROTEIN PDUA"/>
    <property type="match status" value="1"/>
</dbReference>
<organism evidence="5 6">
    <name type="scientific">Thermogutta terrifontis</name>
    <dbReference type="NCBI Taxonomy" id="1331910"/>
    <lineage>
        <taxon>Bacteria</taxon>
        <taxon>Pseudomonadati</taxon>
        <taxon>Planctomycetota</taxon>
        <taxon>Planctomycetia</taxon>
        <taxon>Pirellulales</taxon>
        <taxon>Thermoguttaceae</taxon>
        <taxon>Thermogutta</taxon>
    </lineage>
</organism>
<gene>
    <name evidence="5" type="ORF">THTE_3178</name>
</gene>
<dbReference type="SUPFAM" id="SSF143414">
    <property type="entry name" value="CcmK-like"/>
    <property type="match status" value="2"/>
</dbReference>
<dbReference type="Pfam" id="PF00936">
    <property type="entry name" value="BMC"/>
    <property type="match status" value="2"/>
</dbReference>
<keyword evidence="2" id="KW-1283">Bacterial microcompartment</keyword>
<dbReference type="InterPro" id="IPR037233">
    <property type="entry name" value="CcmK-like_sf"/>
</dbReference>
<evidence type="ECO:0000259" key="4">
    <source>
        <dbReference type="PROSITE" id="PS51930"/>
    </source>
</evidence>
<dbReference type="PIRSF" id="PIRSF034834">
    <property type="entry name" value="PduT"/>
    <property type="match status" value="1"/>
</dbReference>
<comment type="subcellular location">
    <subcellularLocation>
        <location evidence="1">Bacterial microcompartment</location>
    </subcellularLocation>
</comment>
<dbReference type="Proteomes" id="UP000215086">
    <property type="component" value="Chromosome"/>
</dbReference>
<dbReference type="InterPro" id="IPR044872">
    <property type="entry name" value="CcmK/CsoS1_BMC"/>
</dbReference>
<reference evidence="5 6" key="1">
    <citation type="journal article" name="Front. Microbiol.">
        <title>Sugar Metabolism of the First Thermophilic Planctomycete Thermogutta terrifontis: Comparative Genomic and Transcriptomic Approaches.</title>
        <authorList>
            <person name="Elcheninov A.G."/>
            <person name="Menzel P."/>
            <person name="Gudbergsdottir S.R."/>
            <person name="Slesarev A.I."/>
            <person name="Kadnikov V.V."/>
            <person name="Krogh A."/>
            <person name="Bonch-Osmolovskaya E.A."/>
            <person name="Peng X."/>
            <person name="Kublanov I.V."/>
        </authorList>
    </citation>
    <scope>NUCLEOTIDE SEQUENCE [LARGE SCALE GENOMIC DNA]</scope>
    <source>
        <strain evidence="5 6">R1</strain>
    </source>
</reference>
<proteinExistence type="inferred from homology"/>
<dbReference type="PANTHER" id="PTHR33941:SF11">
    <property type="entry name" value="BACTERIAL MICROCOMPARTMENT SHELL PROTEIN PDUJ"/>
    <property type="match status" value="1"/>
</dbReference>
<feature type="domain" description="BMC" evidence="4">
    <location>
        <begin position="104"/>
        <end position="190"/>
    </location>
</feature>
<dbReference type="OrthoDB" id="9791973at2"/>
<dbReference type="PROSITE" id="PS51930">
    <property type="entry name" value="BMC_2"/>
    <property type="match status" value="2"/>
</dbReference>
<dbReference type="CDD" id="cd07054">
    <property type="entry name" value="BMC_PduT_repeat2"/>
    <property type="match status" value="1"/>
</dbReference>
<sequence length="190" mass="19518">MAEIQPTGRAIAAVELSSVGVGYEVEDVMLKAASVDLLIARTICSGKYLIIVGGLVSDVQAALQAGLAAARDSVIDELLIPNVHESVFPALGQSVVLDRDHAGALGVIETFSGTAALAAADRAAKAARVTLFRIHVAMALGGKGLVLMTGSVADVRAGVSAGAEEARSRGLLVSEVVIPRPSRELFADYL</sequence>
<accession>A0A286RIJ3</accession>
<evidence type="ECO:0000313" key="5">
    <source>
        <dbReference type="EMBL" id="ASV75780.1"/>
    </source>
</evidence>